<sequence>MHYLALSLGPLHQTMETLIFAYLASVSLAASQGLFPRLENVGTFKKISIVPTHATCGFSGPSTFCHSAEDAKSVQGCTQRLCVQDCPHRSASPTYTALLEGLQSCLPADHTDLHPYSRSNSTSFVFRSHKNCSSRQAPRLAAEFTLAVWLKPEGEGAMCVMEKTVDGQIVFKVTISEKGTMFYYRTVNGLQPPIKVMTPGRILMKKWIHLSVQVHQTEISFFMDGLEENNTAFDTRTLSGSITDSASSTIQIGQSLNGLEQFVGRMQDFRLYNVSLTNREILEVFSGDLPHLHTQPHCRCPGSHPRVHPLLQQYCIPNGAEDGPHHRVSRLNPEAHPLSFINDNDMATSWISHVFANFTQLNQGVIISIDLENGQYQVFRIIIHFSSPQPAAIRIQRKKVDRSPWEDWQYFARNCSIWRMKDNGDLENPDSVNCLQFPDFTSFSHGNVTFDLLTPGQKQRPGYDDIYNSSLLQEFMRATQVRLHFHGQLYPAERTADPGHRYYAVDEITITGRCQCHGHAETCDRTRRPYRCLCSPESFTEGPQCDRCLPLYNDKPFHSGDSVHAFNCKPCLCNSHARSCHYDASVDPFPLEHNRGSGGVCDNCQHHTTGRNCESCQDYFYRPVGADPSALDVCKPCDCHPAGTRNGSLLCDPIGGQCDCKRHVSGRQCLQCLDGFYDLQASDPDGCRPCNCNPSGTVDGDITCHQNSGQCLCKANVIGLRCNRCNFGFKFLQSFNDDGCEPCQCNLHGSVNQLCNPLSGQCECKREAKGLTCDTCRENFYGLAGSACKACDCSMAGSQAGSTCDAETGQCVCKSNVGGRQCDQCLEGYFSLQQSSFLCLPCNCEKTGTVSGSLLCDKSSGQCLCKPGVTGLRCDQCEPHTFNLTMDNLQGCQVCECDSSGTVPGSICDPVSGQCLCLPHRQGRRCEQCQPGFYISPGHAAGCLPCLCHTVGAVSRVCNSITGQCPCRDPSTTGRRCCQCQDRHFGFDPETGRCQPCHCHPAGALNETCDVVTGQCFCKTFVTGSKCDTCVPGASPLDANNLLGCSKTPTQQPPPRGQVQSSSSISLSWSPPAFPNAHWLTYTLLRDGSEIYTTEDQLPYHTQYFFDTSLSPHTSYSYYIETSNVHGSTRSTAVIYETEPEVSEGHLNLTHVIPAGSDSVTLTWTALPNHSGPVEKYVLSCTPMDSIEPCVSYEGQETSATIWNLVPFSHYRFSVHGCTSGGCLHSLPITVTTAQAPPQRLRPPAIRKISSSELHIEWSPPGKPNGIIVRYELYMKRWPSTKESRVFESSGWLSPHPASKSPNKSENTLQPPQVNVSISGLEPHTEYAFRVLAVNMAGSVSSAWASERTGESAPVFMFPPSVSPLSSHSLSVSWEKPAEHLTRGDIIGYNISMVSEQSPQQDVPVMCSKLLHSAKSQDLSYVVKGLRPYRIYAFTVSLCNSVGCVTSASGAGQTLAAAPAQLRSPMVTGVNSTTVHLWWLPPAEVNGPSPVYYLERRDSSLPAPMAAMTKGTCFMGDGYCRFPRTAHPDFIGIKASFRTRMPEGLIILAVSPDNQEEYFALQLKNGRPYFLSNPQGSLVEVTTTDDHGKQYSDGQWHEIIVARHQALGQITVDGQYTGSSASLNRSTVMGGYTGLFVGGLPRGHSVLQKSLEITQRGFVGCLKDVYVMKNYSPSVTWIPLDWQSSEEQVNMYHSWEGCPTALEDGVQFLGAGFLELRADTFQAAKDFEISLKFQTNQLNGLLLFIHNKEGPDFLALELKSGMLSFRLKSSRRFTQVDLWLGPAYGEGNWNTVIIKREGSLVSLSANQLMERTSQAGAQTLQVNSPVYVGGIPQELQDSYSHLTLEQGFRGCMKEVAFTRGAVVNLASVSSRAVRVNQDGCLSSDSTVNSGGNDSILVYWGSQQSVYESGLQPFTEYLYRVIASHEGGSVSSDWSRGRTTGTAPESVPTPSRAQSINGYSIEVAWDEPTVVKGVLEKYILKAYGEDSPQPHIPSASVELNDTSTHTGVLAGLRPFQSYAVTLTACSQAGCTESSHALSISTPQEAPQEVQTPVALSFPDSLSLSWRPPKQANGIITRYSLYVDGRLVYTGKGQNYTVTDLGVFTAHEIILGACTHVGCTNSSRVILKTAQLPPEQVDPPTLAVLDSRTIHIQWKQPRQLNGILEHYILYTWTPRHNSTVWNVVYNSTRNLQAYLLRHLSPGGLYLIKLGACTGGGCATSEPSQALMEETVPEDVPAPRAHSYSPDSFNISWTEPGYPNGVIITYGLYVDDALIHNSSELSCHAYGFDPGSLHTFQVQACTAKGCAMGPLVENRTLEVPPEGMVNVLVKTEGSREVHVQWEAPLHPNGHLTYSVLFTGSFYANQAGDNYTLLSGTKTMHSSEGKQLWVLVDGLVPYSHYTVQVNASNSRGSVLSDPVSVDMPPAAPDGLLSPRLASATPTSLQVVWSTPARNNAPGSLTYQLQMRPGPSTHSFLELFLDPSASLSYEVSGLQPFMVYRFRLIATNAFGSTHSTWTPLMTAEDEPGPIDAPVLLNVKSRTMSIIWQQPVKCNGVITHYNIYQHGHLSFTAPGNVTNYTVVHLRPHTAYQFQVEACTSKGCSKSPESQTVWTLPGTPEGIPSPELFPYTPTSVIVSWQPPTHPSGWAGNFTIQRRVKGNKEVRSLVTLPRSRAMKFIDRDPALSPWTQYEYQVLGSSESGGTRRSEWVEVTTRPCRPAGVQPPRVHVLGPDVVKVTWKAPLIQNGAILSYEIRMPNPLITITNVTSVVSSHLIKHLMPFTNYSVTIVACSGGNGYLGGCTESLPTSATTHPALPQELAPLSTVPLSESYVGISWQPPSKPNGPNLRYELLRRKIQQPLASNPPEDLNLWHNIYSGTRWFYKDKGLSRFTTYEYKLLVHNSVGFTPSQEVTVTTLAGFPERGATVTTNVLNHTAIDVRWEKPTLQDLQGDVKYYTLFWNSGALNKSLKIFPDVDSHVLGALAPSTEYQILLSVFNGVHGINSTVMHVTTYDEEPQGMLPPEVVIINSTAVHVIWTSPSNPNGIVTESSVYVNNKLCKTGMDVPGSFILKGLSPFTVYNIQVEVCTKDACMKSNGTQVSTAEDTPSDISMPIIRDITSRSLQIDWMTPGNPNGIILGYDLLRKTWHLCHETQKLTEGHSDELCKAVKCQHPENICGQTCYSPETKVCCDGLLYDPQPGYRCCEEKYIAFLPNSTGICCGGRIHEAQPDHQCCSGYYARVLPGEICCPDEQHNRVSVGFGDACCGRMPYATSRSQVCCAGQLHDGYGQQCCGGEMVSQDFKCCGGGEKGMVYSHLPGMLCCGQDYVNMSDTICCSASSGESKAHVKKNDPVPVKCCNTELIPESQRCCNGVGYNPLKYVCSDEISTGMGMKEARACATVCSASMEATAHCGQCDFNATTHICTVTRGPLNPMGRVAMDRLCSSAEEIVYSGDVNERSFIDVDLEPSTMYEYRVSAWNNFGRGFSQSVRASTKEDVPQGVRAPRWARTGNPEDAIFLNWKKPKQSNGPITQYILLRDGRERFRGTSLSFTDTEGIQPLQEYSYQLKACTASGCAVSSKVVAAPTRGIPESISPPNITARGPETLHLSWSVPEKTKDVIKEYQLWLGGRGLIYTDTSDRRQHTVTGLQPYTTYSFTLAACTSAGCTSSEPSVGQTLQAAPQGVWVTPRHIIINSTTVELYWNPPEKPNGLISQYQLRRNGSLLLVGSSDEQNFTDKNLEPNSRYVYKLEAKTGGGSSVSEEYVVQTPVWTPEDVRPPCNVTALGSDSIFVAWPTPGILVPQIPVEYSILLSGGGVMLLAFSVGRRQSAHLKHLTPFTQYEIRIQACQNGGCGVSSRMYIRTHEAAPVGLASPLLKALGSSRIEVKWMPPQRPNGVISGYVIHRRPADTEEETCLFVWSEGPLEFTDDADTLQPFTLYEYRVRAWNSKGAVDSLWSSVQTLEAPPQGLSAPWAQATGAHSVLLNWTEPEASNGVIFQYHVIYQERPEEATPKSSTVHAFTVMGTSREAHLFGLEPFTTYHMGVVAVNSAGQASSPWTLIKTLESSPSGLINFTVDQRDNGRALLLQWSEPVRTNGVIKAYNIFSDGLLEYSGLGRQFLFRRLAPFTLYTLTLEACTAAGCAHSVPQPLWTEEAPPDSQVAPTIQAVESTSVRLNWSQPANPNGKIIRYEVVRRSLEREDWGNGTAQVGGNIVFTEYNTERDSWAYNDTGLQPWRQYAYRICTWNSAGHTCSSWTGVRSLQAAPEGLSPPEISYVSMNPPKLLISWIPPQHSNGVIQSYGLQRNGVPHPLSFNASTFNYTDSQLLPFSTYSYAVLACTGGGCCTSRTNAITTPEAPPSGVSPPVLWAIGASQINVSWSPPSMQNGKIAKYVLRCNGQEYMAGQGLSFLISNLQPFTQYNISLVACTNGGCTASQTASTQTMEAPPENMDPPILQVTGSESIEITWKPPRKPHGQIRSYELRRDGAIVYTGLETRYHDFTLTPGVEYGYSVTATNSQGSALSPLVKDQTSPSAPSGLEPPKLHPGDALEILVVWDVPVRTNGEIINYTLFIRELFEKEIRTMCINTTHSSFDTRSLTVKNLKPFHRYEIRVQACNALGCACSDWALTQTTEVPPLMQPAPHLEVQTAAGGFQPIVAVWWAGPLEPNGKIIYFELYRRQIETQPGKSSPLLTYNGSLNSFMDSELLPFTEYEYQVWAVNSAGKAPSNWTRCRTGPAPPEGLKVPTFHTVSSTQAVVNISTPERPNGNISLYRLFSNSSRTHVVLSEGMATQQTLHDLRPFTTYAVGVEACTCFNCCSRGPTAELRTHPAPPSGLSPPQLQTLGSRMASLQWTPPQLPNGVIHSYELQLQRPCPPDPAPLCPPSHTETEYRGPGHRASLVGLQPYTTYRVQVVAHNEAGSTASGWTSFSTKKEMPQYQVPFSVNSNESTVCVDWSGTFLLNGQLKEYVVTDGGQQVYRGLDTTVYIPRTEDKTFFFQVTCTTDMGSVKTPLFQYDATTGFGPVLTTPGEKKGAGTKITEFYTELWFIVVMAVLGLILLAIFLSLILQRKIHREPCIRERPPLVPLQKRMTPLSVYPPGETHVGLADTRIPRSGTPLSIRSSRSVSVLRIPSQSQISQTYSQGSLHRSVSQLMDIPDKKGLADDSLWETIMGHSSGLYVDEEELMNAIKGFSSVTKEHTTFTDTHL</sequence>
<dbReference type="FunFam" id="2.60.40.10:FF:000991">
    <property type="entry name" value="Usherin"/>
    <property type="match status" value="1"/>
</dbReference>
<dbReference type="GO" id="GO:0005737">
    <property type="term" value="C:cytoplasm"/>
    <property type="evidence" value="ECO:0007669"/>
    <property type="project" value="Ensembl"/>
</dbReference>
<dbReference type="FunFam" id="2.60.40.10:FF:001037">
    <property type="entry name" value="Usherin"/>
    <property type="match status" value="1"/>
</dbReference>
<dbReference type="RefSeq" id="XP_006972135.1">
    <property type="nucleotide sequence ID" value="XM_006972073.3"/>
</dbReference>
<feature type="domain" description="Fibronectin type-III" evidence="27">
    <location>
        <begin position="3582"/>
        <end position="3672"/>
    </location>
</feature>
<evidence type="ECO:0000256" key="10">
    <source>
        <dbReference type="ARBA" id="ARBA00022989"/>
    </source>
</evidence>
<dbReference type="FunFam" id="2.60.40.10:FF:001161">
    <property type="entry name" value="Usherin"/>
    <property type="match status" value="1"/>
</dbReference>
<dbReference type="CDD" id="cd00063">
    <property type="entry name" value="FN3"/>
    <property type="match status" value="29"/>
</dbReference>
<dbReference type="Gene3D" id="2.60.120.260">
    <property type="entry name" value="Galactose-binding domain-like"/>
    <property type="match status" value="1"/>
</dbReference>
<dbReference type="GO" id="GO:0005576">
    <property type="term" value="C:extracellular region"/>
    <property type="evidence" value="ECO:0007669"/>
    <property type="project" value="UniProtKB-SubCell"/>
</dbReference>
<dbReference type="Pfam" id="PF13385">
    <property type="entry name" value="Laminin_G_3"/>
    <property type="match status" value="1"/>
</dbReference>
<dbReference type="Gene3D" id="2.10.25.10">
    <property type="entry name" value="Laminin"/>
    <property type="match status" value="9"/>
</dbReference>
<dbReference type="SMART" id="SM00181">
    <property type="entry name" value="EGF"/>
    <property type="match status" value="7"/>
</dbReference>
<dbReference type="InterPro" id="IPR001791">
    <property type="entry name" value="Laminin_G"/>
</dbReference>
<feature type="domain" description="Fibronectin type-III" evidence="27">
    <location>
        <begin position="2044"/>
        <end position="2133"/>
    </location>
</feature>
<keyword evidence="14" id="KW-0966">Cell projection</keyword>
<dbReference type="GO" id="GO:0042491">
    <property type="term" value="P:inner ear auditory receptor cell differentiation"/>
    <property type="evidence" value="ECO:0007669"/>
    <property type="project" value="Ensembl"/>
</dbReference>
<dbReference type="GO" id="GO:0036064">
    <property type="term" value="C:ciliary basal body"/>
    <property type="evidence" value="ECO:0007669"/>
    <property type="project" value="Ensembl"/>
</dbReference>
<dbReference type="Proteomes" id="UP000694547">
    <property type="component" value="Chromosome 11"/>
</dbReference>
<dbReference type="FunFam" id="2.10.25.10:FF:000224">
    <property type="entry name" value="Usherin"/>
    <property type="match status" value="1"/>
</dbReference>
<dbReference type="SUPFAM" id="SSF49899">
    <property type="entry name" value="Concanavalin A-like lectins/glucanases"/>
    <property type="match status" value="3"/>
</dbReference>
<feature type="domain" description="Fibronectin type-III" evidence="27">
    <location>
        <begin position="3674"/>
        <end position="3764"/>
    </location>
</feature>
<dbReference type="GO" id="GO:0005518">
    <property type="term" value="F:collagen binding"/>
    <property type="evidence" value="ECO:0007669"/>
    <property type="project" value="Ensembl"/>
</dbReference>
<dbReference type="GO" id="GO:0045494">
    <property type="term" value="P:photoreceptor cell maintenance"/>
    <property type="evidence" value="ECO:0007669"/>
    <property type="project" value="Ensembl"/>
</dbReference>
<comment type="subcellular location">
    <subcellularLocation>
        <location evidence="17">Cell projection</location>
        <location evidence="17">Stereocilium membrane</location>
        <topology evidence="17">Single-pass type I membrane protein</topology>
    </subcellularLocation>
    <subcellularLocation>
        <location evidence="1">Photoreceptor inner segment</location>
    </subcellularLocation>
    <subcellularLocation>
        <location evidence="2">Secreted</location>
    </subcellularLocation>
</comment>
<feature type="domain" description="Fibronectin type-III" evidence="27">
    <location>
        <begin position="3856"/>
        <end position="3953"/>
    </location>
</feature>
<feature type="disulfide bond" evidence="22">
    <location>
        <begin position="713"/>
        <end position="722"/>
    </location>
</feature>
<keyword evidence="12 22" id="KW-1015">Disulfide bond</keyword>
<dbReference type="FunFam" id="2.60.40.10:FF:001052">
    <property type="entry name" value="Usherin"/>
    <property type="match status" value="1"/>
</dbReference>
<dbReference type="GO" id="GO:0007601">
    <property type="term" value="P:visual perception"/>
    <property type="evidence" value="ECO:0007669"/>
    <property type="project" value="UniProtKB-KW"/>
</dbReference>
<dbReference type="GO" id="GO:0005604">
    <property type="term" value="C:basement membrane"/>
    <property type="evidence" value="ECO:0007669"/>
    <property type="project" value="Ensembl"/>
</dbReference>
<keyword evidence="6 24" id="KW-0812">Transmembrane</keyword>
<dbReference type="FunFam" id="2.60.40.10:FF:001379">
    <property type="entry name" value="Usherin"/>
    <property type="match status" value="1"/>
</dbReference>
<dbReference type="GO" id="GO:0060171">
    <property type="term" value="C:stereocilium membrane"/>
    <property type="evidence" value="ECO:0007669"/>
    <property type="project" value="UniProtKB-SubCell"/>
</dbReference>
<evidence type="ECO:0000256" key="5">
    <source>
        <dbReference type="ARBA" id="ARBA00022606"/>
    </source>
</evidence>
<feature type="disulfide bond" evidence="22">
    <location>
        <begin position="929"/>
        <end position="943"/>
    </location>
</feature>
<evidence type="ECO:0000256" key="13">
    <source>
        <dbReference type="ARBA" id="ARBA00023180"/>
    </source>
</evidence>
<feature type="domain" description="Fibronectin type-III" evidence="27">
    <location>
        <begin position="2524"/>
        <end position="2615"/>
    </location>
</feature>
<accession>A0A6I9KVX8</accession>
<dbReference type="PROSITE" id="PS50853">
    <property type="entry name" value="FN3"/>
    <property type="match status" value="31"/>
</dbReference>
<keyword evidence="30" id="KW-1185">Reference proteome</keyword>
<evidence type="ECO:0000256" key="11">
    <source>
        <dbReference type="ARBA" id="ARBA00023136"/>
    </source>
</evidence>
<dbReference type="SMART" id="SM00136">
    <property type="entry name" value="LamNT"/>
    <property type="match status" value="1"/>
</dbReference>
<feature type="domain" description="Fibronectin type-III" evidence="27">
    <location>
        <begin position="2616"/>
        <end position="2711"/>
    </location>
</feature>
<feature type="domain" description="Fibronectin type-III" evidence="27">
    <location>
        <begin position="3954"/>
        <end position="4057"/>
    </location>
</feature>
<evidence type="ECO:0000256" key="21">
    <source>
        <dbReference type="ARBA" id="ARBA00082367"/>
    </source>
</evidence>
<evidence type="ECO:0000256" key="12">
    <source>
        <dbReference type="ARBA" id="ARBA00023157"/>
    </source>
</evidence>
<dbReference type="FunFam" id="2.60.40.10:FF:000819">
    <property type="entry name" value="Usherin"/>
    <property type="match status" value="1"/>
</dbReference>
<dbReference type="PROSITE" id="PS50027">
    <property type="entry name" value="EGF_LAM_2"/>
    <property type="match status" value="8"/>
</dbReference>
<dbReference type="GO" id="GO:0045184">
    <property type="term" value="P:establishment of protein localization"/>
    <property type="evidence" value="ECO:0007669"/>
    <property type="project" value="Ensembl"/>
</dbReference>
<dbReference type="FunFam" id="2.10.25.10:FF:000275">
    <property type="entry name" value="usherin"/>
    <property type="match status" value="1"/>
</dbReference>
<dbReference type="GO" id="GO:1990696">
    <property type="term" value="C:USH2 complex"/>
    <property type="evidence" value="ECO:0007669"/>
    <property type="project" value="Ensembl"/>
</dbReference>
<feature type="domain" description="Laminin G" evidence="25">
    <location>
        <begin position="1509"/>
        <end position="1698"/>
    </location>
</feature>
<feature type="compositionally biased region" description="Polar residues" evidence="23">
    <location>
        <begin position="1928"/>
        <end position="1952"/>
    </location>
</feature>
<dbReference type="FunFam" id="2.60.40.10:FF:001085">
    <property type="entry name" value="Usherin"/>
    <property type="match status" value="1"/>
</dbReference>
<feature type="disulfide bond" evidence="22">
    <location>
        <begin position="743"/>
        <end position="755"/>
    </location>
</feature>
<dbReference type="CDD" id="cd00055">
    <property type="entry name" value="EGF_Lam"/>
    <property type="match status" value="10"/>
</dbReference>
<feature type="domain" description="Fibronectin type-III" evidence="27">
    <location>
        <begin position="2134"/>
        <end position="2232"/>
    </location>
</feature>
<feature type="domain" description="Fibronectin type-III" evidence="27">
    <location>
        <begin position="4436"/>
        <end position="4520"/>
    </location>
</feature>
<dbReference type="InterPro" id="IPR013320">
    <property type="entry name" value="ConA-like_dom_sf"/>
</dbReference>
<reference evidence="29" key="2">
    <citation type="submission" date="2025-08" db="UniProtKB">
        <authorList>
            <consortium name="Ensembl"/>
        </authorList>
    </citation>
    <scope>IDENTIFICATION</scope>
</reference>
<feature type="disulfide bond" evidence="22">
    <location>
        <begin position="825"/>
        <end position="839"/>
    </location>
</feature>
<keyword evidence="11 24" id="KW-0472">Membrane</keyword>
<dbReference type="SMART" id="SM00560">
    <property type="entry name" value="LamGL"/>
    <property type="match status" value="1"/>
</dbReference>
<feature type="compositionally biased region" description="Polar residues" evidence="23">
    <location>
        <begin position="1300"/>
        <end position="1310"/>
    </location>
</feature>
<reference evidence="29" key="3">
    <citation type="submission" date="2025-09" db="UniProtKB">
        <authorList>
            <consortium name="Ensembl"/>
        </authorList>
    </citation>
    <scope>IDENTIFICATION</scope>
</reference>
<dbReference type="FunFam" id="2.60.40.10:FF:001945">
    <property type="entry name" value="Usherin"/>
    <property type="match status" value="1"/>
</dbReference>
<dbReference type="FunFam" id="2.60.40.10:FF:001100">
    <property type="entry name" value="Usherin"/>
    <property type="match status" value="1"/>
</dbReference>
<keyword evidence="15 22" id="KW-0424">Laminin EGF-like domain</keyword>
<feature type="domain" description="Fibronectin type-III" evidence="27">
    <location>
        <begin position="2233"/>
        <end position="2316"/>
    </location>
</feature>
<dbReference type="FunFam" id="2.10.25.10:FF:000330">
    <property type="entry name" value="usherin"/>
    <property type="match status" value="1"/>
</dbReference>
<dbReference type="InterPro" id="IPR000742">
    <property type="entry name" value="EGF"/>
</dbReference>
<dbReference type="FunFam" id="2.60.40.10:FF:001211">
    <property type="entry name" value="Usherin"/>
    <property type="match status" value="1"/>
</dbReference>
<comment type="caution">
    <text evidence="22">Lacks conserved residue(s) required for the propagation of feature annotation.</text>
</comment>
<dbReference type="PROSITE" id="PS01248">
    <property type="entry name" value="EGF_LAM_1"/>
    <property type="match status" value="1"/>
</dbReference>
<feature type="domain" description="Fibronectin type-III" evidence="27">
    <location>
        <begin position="4058"/>
        <end position="4146"/>
    </location>
</feature>
<dbReference type="FunFam" id="2.60.40.10:FF:001168">
    <property type="entry name" value="Usherin"/>
    <property type="match status" value="1"/>
</dbReference>
<feature type="domain" description="Laminin EGF-like" evidence="26">
    <location>
        <begin position="895"/>
        <end position="945"/>
    </location>
</feature>
<feature type="disulfide bond" evidence="22">
    <location>
        <begin position="1018"/>
        <end position="1027"/>
    </location>
</feature>
<dbReference type="InterPro" id="IPR008211">
    <property type="entry name" value="Laminin_N"/>
</dbReference>
<evidence type="ECO:0000259" key="26">
    <source>
        <dbReference type="PROSITE" id="PS50027"/>
    </source>
</evidence>
<evidence type="ECO:0000259" key="25">
    <source>
        <dbReference type="PROSITE" id="PS50025"/>
    </source>
</evidence>
<proteinExistence type="predicted"/>
<evidence type="ECO:0000259" key="28">
    <source>
        <dbReference type="PROSITE" id="PS51117"/>
    </source>
</evidence>
<feature type="domain" description="Laminin EGF-like" evidence="26">
    <location>
        <begin position="690"/>
        <end position="742"/>
    </location>
</feature>
<feature type="domain" description="Fibronectin type-III" evidence="27">
    <location>
        <begin position="4345"/>
        <end position="4435"/>
    </location>
</feature>
<evidence type="ECO:0000256" key="22">
    <source>
        <dbReference type="PROSITE-ProRule" id="PRU00460"/>
    </source>
</evidence>
<feature type="region of interest" description="Disordered" evidence="23">
    <location>
        <begin position="4508"/>
        <end position="4529"/>
    </location>
</feature>
<dbReference type="GO" id="GO:0042802">
    <property type="term" value="F:identical protein binding"/>
    <property type="evidence" value="ECO:0007669"/>
    <property type="project" value="Ensembl"/>
</dbReference>
<feature type="domain" description="Fibronectin type-III" evidence="27">
    <location>
        <begin position="4255"/>
        <end position="4344"/>
    </location>
</feature>
<dbReference type="PROSITE" id="PS51117">
    <property type="entry name" value="LAMININ_NTER"/>
    <property type="match status" value="1"/>
</dbReference>
<feature type="domain" description="Fibronectin type-III" evidence="27">
    <location>
        <begin position="1240"/>
        <end position="1355"/>
    </location>
</feature>
<keyword evidence="7" id="KW-0732">Signal</keyword>
<feature type="domain" description="Fibronectin type-III" evidence="27">
    <location>
        <begin position="1946"/>
        <end position="2043"/>
    </location>
</feature>
<feature type="disulfide bond" evidence="22">
    <location>
        <begin position="917"/>
        <end position="926"/>
    </location>
</feature>
<dbReference type="Pfam" id="PF00041">
    <property type="entry name" value="fn3"/>
    <property type="match status" value="17"/>
</dbReference>
<evidence type="ECO:0000256" key="24">
    <source>
        <dbReference type="SAM" id="Phobius"/>
    </source>
</evidence>
<dbReference type="GO" id="GO:0007605">
    <property type="term" value="P:sensory perception of sound"/>
    <property type="evidence" value="ECO:0007669"/>
    <property type="project" value="UniProtKB-KW"/>
</dbReference>
<feature type="domain" description="Fibronectin type-III" evidence="27">
    <location>
        <begin position="4521"/>
        <end position="4623"/>
    </location>
</feature>
<feature type="domain" description="Fibronectin type-III" evidence="27">
    <location>
        <begin position="1053"/>
        <end position="1141"/>
    </location>
</feature>
<dbReference type="FunFam" id="2.60.120.200:FF:000126">
    <property type="entry name" value="usherin"/>
    <property type="match status" value="1"/>
</dbReference>
<feature type="disulfide bond" evidence="22">
    <location>
        <begin position="948"/>
        <end position="965"/>
    </location>
</feature>
<dbReference type="FunFam" id="2.60.40.10:FF:001882">
    <property type="entry name" value="Usherin"/>
    <property type="match status" value="1"/>
</dbReference>
<feature type="domain" description="Fibronectin type-III" evidence="27">
    <location>
        <begin position="2715"/>
        <end position="2808"/>
    </location>
</feature>
<gene>
    <name evidence="29" type="primary">Ush2a</name>
</gene>
<dbReference type="FunFam" id="2.10.25.10:FF:000094">
    <property type="entry name" value="Laminin subunit alpha-2"/>
    <property type="match status" value="1"/>
</dbReference>
<dbReference type="Gene3D" id="2.60.40.10">
    <property type="entry name" value="Immunoglobulins"/>
    <property type="match status" value="32"/>
</dbReference>
<dbReference type="InterPro" id="IPR002049">
    <property type="entry name" value="LE_dom"/>
</dbReference>
<feature type="domain" description="Fibronectin type-III" evidence="27">
    <location>
        <begin position="4147"/>
        <end position="4254"/>
    </location>
</feature>
<dbReference type="Pfam" id="PF02210">
    <property type="entry name" value="Laminin_G_2"/>
    <property type="match status" value="2"/>
</dbReference>
<feature type="domain" description="Fibronectin type-III" evidence="27">
    <location>
        <begin position="3011"/>
        <end position="3101"/>
    </location>
</feature>
<keyword evidence="4" id="KW-0964">Secreted</keyword>
<dbReference type="Gene3D" id="2.60.120.200">
    <property type="match status" value="3"/>
</dbReference>
<evidence type="ECO:0000256" key="14">
    <source>
        <dbReference type="ARBA" id="ARBA00023273"/>
    </source>
</evidence>
<feature type="region of interest" description="Disordered" evidence="23">
    <location>
        <begin position="1927"/>
        <end position="1952"/>
    </location>
</feature>
<feature type="domain" description="Fibronectin type-III" evidence="27">
    <location>
        <begin position="1356"/>
        <end position="1460"/>
    </location>
</feature>
<dbReference type="InterPro" id="IPR006558">
    <property type="entry name" value="LamG-like"/>
</dbReference>
<evidence type="ECO:0000256" key="1">
    <source>
        <dbReference type="ARBA" id="ARBA00004437"/>
    </source>
</evidence>
<keyword evidence="9" id="KW-1009">Hearing</keyword>
<feature type="domain" description="Fibronectin type-III" evidence="27">
    <location>
        <begin position="4724"/>
        <end position="4816"/>
    </location>
</feature>
<dbReference type="GO" id="GO:0032391">
    <property type="term" value="C:photoreceptor connecting cilium"/>
    <property type="evidence" value="ECO:0007669"/>
    <property type="project" value="Ensembl"/>
</dbReference>
<dbReference type="PANTHER" id="PTHR46957">
    <property type="entry name" value="CYTOKINE RECEPTOR"/>
    <property type="match status" value="1"/>
</dbReference>
<dbReference type="FunFam" id="2.60.40.10:FF:001255">
    <property type="entry name" value="usherin"/>
    <property type="match status" value="1"/>
</dbReference>
<dbReference type="FunFam" id="2.60.120.200:FF:000111">
    <property type="entry name" value="Usherin"/>
    <property type="match status" value="1"/>
</dbReference>
<feature type="domain" description="Fibronectin type-III" evidence="27">
    <location>
        <begin position="4628"/>
        <end position="4723"/>
    </location>
</feature>
<feature type="domain" description="Fibronectin type-III" evidence="27">
    <location>
        <begin position="3488"/>
        <end position="3579"/>
    </location>
</feature>
<dbReference type="InterPro" id="IPR013783">
    <property type="entry name" value="Ig-like_fold"/>
</dbReference>
<feature type="disulfide bond" evidence="22">
    <location>
        <begin position="745"/>
        <end position="762"/>
    </location>
</feature>
<feature type="disulfide bond" evidence="22">
    <location>
        <begin position="997"/>
        <end position="1009"/>
    </location>
</feature>
<evidence type="ECO:0000256" key="7">
    <source>
        <dbReference type="ARBA" id="ARBA00022729"/>
    </source>
</evidence>
<dbReference type="FunFam" id="2.60.40.10:FF:001004">
    <property type="entry name" value="Usherin"/>
    <property type="match status" value="1"/>
</dbReference>
<feature type="disulfide bond" evidence="22">
    <location>
        <begin position="660"/>
        <end position="669"/>
    </location>
</feature>
<dbReference type="InterPro" id="IPR003961">
    <property type="entry name" value="FN3_dom"/>
</dbReference>
<evidence type="ECO:0000256" key="6">
    <source>
        <dbReference type="ARBA" id="ARBA00022692"/>
    </source>
</evidence>
<feature type="domain" description="Fibronectin type-III" evidence="27">
    <location>
        <begin position="2317"/>
        <end position="2422"/>
    </location>
</feature>
<feature type="domain" description="Laminin EGF-like" evidence="26">
    <location>
        <begin position="997"/>
        <end position="1047"/>
    </location>
</feature>
<feature type="domain" description="Fibronectin type-III" evidence="27">
    <location>
        <begin position="2426"/>
        <end position="2520"/>
    </location>
</feature>
<evidence type="ECO:0000256" key="23">
    <source>
        <dbReference type="SAM" id="MobiDB-lite"/>
    </source>
</evidence>
<evidence type="ECO:0000256" key="2">
    <source>
        <dbReference type="ARBA" id="ARBA00004613"/>
    </source>
</evidence>
<dbReference type="GeneTree" id="ENSGT00940000158456"/>
<dbReference type="GO" id="GO:0048496">
    <property type="term" value="P:maintenance of animal organ identity"/>
    <property type="evidence" value="ECO:0007669"/>
    <property type="project" value="Ensembl"/>
</dbReference>
<dbReference type="FunFam" id="2.60.40.10:FF:001390">
    <property type="entry name" value="Usherin"/>
    <property type="match status" value="1"/>
</dbReference>
<comment type="subunit">
    <text evidence="18">Interacts with collagen IV and fibronectin via its laminin EGF-like domains. Interaction with collagen may be required for stable integration into the basement membrane. Interacts with NINL. Interacts with USH1C. Component of USH2 complex, composed of ADGRV1, PDZD7, USH2A and WHRN. Interacts with ADGRV1/MASS1 (via N-terminal PDZ domain). Interacts (via the cytoplasmic region) with WHRN. Interacts (via the cytoplasmic region) with PDZD7. Interacts (via the cytoplasmic region) with VEZT and MYO7A (via MyTH4-FERM domains); the interaction associates VEZT with the USH2 complex at the stereocilia base.</text>
</comment>
<dbReference type="PRINTS" id="PR00011">
    <property type="entry name" value="EGFLAMININ"/>
</dbReference>
<feature type="disulfide bond" evidence="22">
    <location>
        <begin position="946"/>
        <end position="958"/>
    </location>
</feature>
<keyword evidence="10 24" id="KW-1133">Transmembrane helix</keyword>
<feature type="domain" description="Fibronectin type-III" evidence="27">
    <location>
        <begin position="4817"/>
        <end position="4919"/>
    </location>
</feature>
<evidence type="ECO:0000256" key="17">
    <source>
        <dbReference type="ARBA" id="ARBA00060418"/>
    </source>
</evidence>
<feature type="disulfide bond" evidence="22">
    <location>
        <begin position="980"/>
        <end position="994"/>
    </location>
</feature>
<keyword evidence="5" id="KW-0716">Sensory transduction</keyword>
<dbReference type="GO" id="GO:0051649">
    <property type="term" value="P:establishment of localization in cell"/>
    <property type="evidence" value="ECO:0007669"/>
    <property type="project" value="Ensembl"/>
</dbReference>
<evidence type="ECO:0000313" key="30">
    <source>
        <dbReference type="Proteomes" id="UP000694547"/>
    </source>
</evidence>
<reference evidence="29 30" key="1">
    <citation type="submission" date="2018-10" db="EMBL/GenBank/DDBJ databases">
        <title>Improved assembly of the deer mouse Peromyscus maniculatus genome.</title>
        <authorList>
            <person name="Lassance J.-M."/>
            <person name="Hoekstra H.E."/>
        </authorList>
    </citation>
    <scope>NUCLEOTIDE SEQUENCE [LARGE SCALE GENOMIC DNA]</scope>
</reference>
<feature type="disulfide bond" evidence="22">
    <location>
        <begin position="813"/>
        <end position="822"/>
    </location>
</feature>
<dbReference type="Pfam" id="PF00055">
    <property type="entry name" value="Laminin_N"/>
    <property type="match status" value="1"/>
</dbReference>
<dbReference type="FunFam" id="2.60.40.10:FF:000915">
    <property type="entry name" value="Usherin"/>
    <property type="match status" value="1"/>
</dbReference>
<dbReference type="InterPro" id="IPR036116">
    <property type="entry name" value="FN3_sf"/>
</dbReference>
<feature type="domain" description="Laminin EGF-like" evidence="26">
    <location>
        <begin position="637"/>
        <end position="689"/>
    </location>
</feature>
<dbReference type="InterPro" id="IPR050713">
    <property type="entry name" value="RTP_Phos/Ushers"/>
</dbReference>
<organism evidence="29 30">
    <name type="scientific">Peromyscus maniculatus bairdii</name>
    <name type="common">Prairie deer mouse</name>
    <dbReference type="NCBI Taxonomy" id="230844"/>
    <lineage>
        <taxon>Eukaryota</taxon>
        <taxon>Metazoa</taxon>
        <taxon>Chordata</taxon>
        <taxon>Craniata</taxon>
        <taxon>Vertebrata</taxon>
        <taxon>Euteleostomi</taxon>
        <taxon>Mammalia</taxon>
        <taxon>Eutheria</taxon>
        <taxon>Euarchontoglires</taxon>
        <taxon>Glires</taxon>
        <taxon>Rodentia</taxon>
        <taxon>Myomorpha</taxon>
        <taxon>Muroidea</taxon>
        <taxon>Cricetidae</taxon>
        <taxon>Neotominae</taxon>
        <taxon>Peromyscus</taxon>
    </lineage>
</organism>
<feature type="domain" description="Fibronectin type-III" evidence="27">
    <location>
        <begin position="1145"/>
        <end position="1239"/>
    </location>
</feature>
<dbReference type="FunFam" id="2.60.120.200:FF:000125">
    <property type="entry name" value="Usherin"/>
    <property type="match status" value="1"/>
</dbReference>
<dbReference type="GO" id="GO:0016324">
    <property type="term" value="C:apical plasma membrane"/>
    <property type="evidence" value="ECO:0007669"/>
    <property type="project" value="Ensembl"/>
</dbReference>
<evidence type="ECO:0000256" key="15">
    <source>
        <dbReference type="ARBA" id="ARBA00023292"/>
    </source>
</evidence>
<dbReference type="CTD" id="7399"/>
<dbReference type="FunFam" id="2.60.40.10:FF:001176">
    <property type="entry name" value="Usherin"/>
    <property type="match status" value="1"/>
</dbReference>
<evidence type="ECO:0000256" key="18">
    <source>
        <dbReference type="ARBA" id="ARBA00065195"/>
    </source>
</evidence>
<evidence type="ECO:0000256" key="4">
    <source>
        <dbReference type="ARBA" id="ARBA00022525"/>
    </source>
</evidence>
<dbReference type="FunFam" id="2.60.40.10:FF:001227">
    <property type="entry name" value="Usherin"/>
    <property type="match status" value="1"/>
</dbReference>
<name>A0A6I9KVX8_PERMB</name>
<evidence type="ECO:0000256" key="19">
    <source>
        <dbReference type="ARBA" id="ARBA00072076"/>
    </source>
</evidence>
<evidence type="ECO:0000259" key="27">
    <source>
        <dbReference type="PROSITE" id="PS50853"/>
    </source>
</evidence>
<evidence type="ECO:0000313" key="29">
    <source>
        <dbReference type="Ensembl" id="ENSPEMP00000010610.1"/>
    </source>
</evidence>
<dbReference type="FunFam" id="2.10.25.10:FF:000313">
    <property type="entry name" value="Usherin"/>
    <property type="match status" value="1"/>
</dbReference>
<dbReference type="FunFam" id="2.60.40.10:FF:002683">
    <property type="entry name" value="Predicted protein"/>
    <property type="match status" value="1"/>
</dbReference>
<feature type="domain" description="Fibronectin type-III" evidence="27">
    <location>
        <begin position="2916"/>
        <end position="3007"/>
    </location>
</feature>
<feature type="domain" description="Fibronectin type-III" evidence="27">
    <location>
        <begin position="3767"/>
        <end position="3855"/>
    </location>
</feature>
<dbReference type="FunFam" id="2.60.40.10:FF:001099">
    <property type="entry name" value="Usherin"/>
    <property type="match status" value="1"/>
</dbReference>
<dbReference type="FunFam" id="2.60.40.10:FF:001416">
    <property type="entry name" value="Usherin"/>
    <property type="match status" value="1"/>
</dbReference>
<keyword evidence="8" id="KW-0677">Repeat</keyword>
<keyword evidence="3" id="KW-1003">Cell membrane</keyword>
<dbReference type="PROSITE" id="PS50025">
    <property type="entry name" value="LAM_G_DOMAIN"/>
    <property type="match status" value="2"/>
</dbReference>
<dbReference type="FunFam" id="2.10.25.10:FF:000090">
    <property type="entry name" value="laminin subunit alpha"/>
    <property type="match status" value="3"/>
</dbReference>
<dbReference type="FunFam" id="2.60.40.10:FF:001030">
    <property type="entry name" value="Usherin"/>
    <property type="match status" value="1"/>
</dbReference>
<evidence type="ECO:0000256" key="16">
    <source>
        <dbReference type="ARBA" id="ARBA00023305"/>
    </source>
</evidence>
<feature type="domain" description="Laminin EGF-like" evidence="26">
    <location>
        <begin position="842"/>
        <end position="894"/>
    </location>
</feature>
<feature type="domain" description="Laminin EGF-like" evidence="26">
    <location>
        <begin position="946"/>
        <end position="996"/>
    </location>
</feature>
<dbReference type="SMART" id="SM00282">
    <property type="entry name" value="LamG"/>
    <property type="match status" value="2"/>
</dbReference>
<feature type="domain" description="Laminin EGF-like" evidence="26">
    <location>
        <begin position="743"/>
        <end position="790"/>
    </location>
</feature>
<protein>
    <recommendedName>
        <fullName evidence="19">Usherin</fullName>
    </recommendedName>
    <alternativeName>
        <fullName evidence="20">Usher syndrome type IIa protein homolog</fullName>
    </alternativeName>
    <alternativeName>
        <fullName evidence="21">Usher syndrome type-2A protein homolog</fullName>
    </alternativeName>
</protein>
<dbReference type="FunFam" id="2.60.40.10:FF:001023">
    <property type="entry name" value="usherin"/>
    <property type="match status" value="1"/>
</dbReference>
<dbReference type="SUPFAM" id="SSF57196">
    <property type="entry name" value="EGF/Laminin"/>
    <property type="match status" value="7"/>
</dbReference>
<evidence type="ECO:0000256" key="8">
    <source>
        <dbReference type="ARBA" id="ARBA00022737"/>
    </source>
</evidence>
<dbReference type="SUPFAM" id="SSF49265">
    <property type="entry name" value="Fibronectin type III"/>
    <property type="match status" value="21"/>
</dbReference>
<dbReference type="GO" id="GO:0017022">
    <property type="term" value="F:myosin binding"/>
    <property type="evidence" value="ECO:0007669"/>
    <property type="project" value="Ensembl"/>
</dbReference>
<feature type="disulfide bond" evidence="22">
    <location>
        <begin position="764"/>
        <end position="773"/>
    </location>
</feature>
<dbReference type="SMART" id="SM00180">
    <property type="entry name" value="EGF_Lam"/>
    <property type="match status" value="10"/>
</dbReference>
<dbReference type="FunFam" id="2.60.40.10:FF:001285">
    <property type="entry name" value="Usherin"/>
    <property type="match status" value="1"/>
</dbReference>
<feature type="domain" description="Laminin G" evidence="25">
    <location>
        <begin position="1703"/>
        <end position="1880"/>
    </location>
</feature>
<feature type="domain" description="Laminin EGF-like" evidence="26">
    <location>
        <begin position="791"/>
        <end position="841"/>
    </location>
</feature>
<dbReference type="PANTHER" id="PTHR46957:SF7">
    <property type="entry name" value="USHERIN"/>
    <property type="match status" value="1"/>
</dbReference>
<dbReference type="SMART" id="SM00060">
    <property type="entry name" value="FN3"/>
    <property type="match status" value="33"/>
</dbReference>
<dbReference type="CDD" id="cd00110">
    <property type="entry name" value="LamG"/>
    <property type="match status" value="2"/>
</dbReference>
<dbReference type="FunFam" id="2.60.40.10:FF:001716">
    <property type="entry name" value="Usherin"/>
    <property type="match status" value="1"/>
</dbReference>
<dbReference type="Ensembl" id="ENSPEMT00000014785.2">
    <property type="protein sequence ID" value="ENSPEMP00000010610.1"/>
    <property type="gene ID" value="ENSPEMG00000011465.2"/>
</dbReference>
<dbReference type="GO" id="GO:0001917">
    <property type="term" value="C:photoreceptor inner segment"/>
    <property type="evidence" value="ECO:0007669"/>
    <property type="project" value="UniProtKB-SubCell"/>
</dbReference>
<feature type="disulfide bond" evidence="22">
    <location>
        <begin position="865"/>
        <end position="874"/>
    </location>
</feature>
<feature type="domain" description="Laminin N-terminal" evidence="28">
    <location>
        <begin position="267"/>
        <end position="513"/>
    </location>
</feature>
<evidence type="ECO:0000256" key="3">
    <source>
        <dbReference type="ARBA" id="ARBA00022475"/>
    </source>
</evidence>
<dbReference type="GO" id="GO:0002142">
    <property type="term" value="C:stereocilia ankle link complex"/>
    <property type="evidence" value="ECO:0007669"/>
    <property type="project" value="Ensembl"/>
</dbReference>
<dbReference type="GO" id="GO:1990075">
    <property type="term" value="C:periciliary membrane compartment"/>
    <property type="evidence" value="ECO:0007669"/>
    <property type="project" value="Ensembl"/>
</dbReference>
<feature type="disulfide bond" evidence="22">
    <location>
        <begin position="999"/>
        <end position="1016"/>
    </location>
</feature>
<dbReference type="OrthoDB" id="5984158at2759"/>
<feature type="transmembrane region" description="Helical" evidence="24">
    <location>
        <begin position="5030"/>
        <end position="5052"/>
    </location>
</feature>
<evidence type="ECO:0000256" key="9">
    <source>
        <dbReference type="ARBA" id="ARBA00022740"/>
    </source>
</evidence>
<keyword evidence="13" id="KW-0325">Glycoprotein</keyword>
<dbReference type="Pfam" id="PF00053">
    <property type="entry name" value="EGF_laminin"/>
    <property type="match status" value="10"/>
</dbReference>
<feature type="domain" description="Fibronectin type-III" evidence="27">
    <location>
        <begin position="2809"/>
        <end position="2912"/>
    </location>
</feature>
<dbReference type="FunFam" id="2.10.25.10:FF:000412">
    <property type="entry name" value="Usherin"/>
    <property type="match status" value="1"/>
</dbReference>
<feature type="region of interest" description="Disordered" evidence="23">
    <location>
        <begin position="1289"/>
        <end position="1310"/>
    </location>
</feature>
<keyword evidence="16" id="KW-0844">Vision</keyword>
<evidence type="ECO:0000256" key="20">
    <source>
        <dbReference type="ARBA" id="ARBA00080960"/>
    </source>
</evidence>
<feature type="region of interest" description="Disordered" evidence="23">
    <location>
        <begin position="1045"/>
        <end position="1064"/>
    </location>
</feature>